<dbReference type="EMBL" id="JBHSXL010000009">
    <property type="protein sequence ID" value="MFC6893302.1"/>
    <property type="molecule type" value="Genomic_DNA"/>
</dbReference>
<proteinExistence type="predicted"/>
<keyword evidence="1" id="KW-0472">Membrane</keyword>
<accession>A0ABD5UYS0</accession>
<name>A0ABD5UYS0_9EURY</name>
<keyword evidence="1" id="KW-0812">Transmembrane</keyword>
<evidence type="ECO:0000313" key="2">
    <source>
        <dbReference type="EMBL" id="MFC6893302.1"/>
    </source>
</evidence>
<evidence type="ECO:0000256" key="1">
    <source>
        <dbReference type="SAM" id="Phobius"/>
    </source>
</evidence>
<protein>
    <submittedName>
        <fullName evidence="2">Uncharacterized protein</fullName>
    </submittedName>
</protein>
<dbReference type="RefSeq" id="WP_379744757.1">
    <property type="nucleotide sequence ID" value="NZ_JBHSVN010000001.1"/>
</dbReference>
<keyword evidence="3" id="KW-1185">Reference proteome</keyword>
<dbReference type="Proteomes" id="UP001596296">
    <property type="component" value="Unassembled WGS sequence"/>
</dbReference>
<gene>
    <name evidence="2" type="ORF">ACFQE9_11905</name>
</gene>
<feature type="transmembrane region" description="Helical" evidence="1">
    <location>
        <begin position="32"/>
        <end position="54"/>
    </location>
</feature>
<sequence>MDDRTRLYVSGFIAATIAYVTTVLAFAGRFAIFEWIAFVIAFLVVFVGFDRFVVWLESQE</sequence>
<comment type="caution">
    <text evidence="2">The sequence shown here is derived from an EMBL/GenBank/DDBJ whole genome shotgun (WGS) entry which is preliminary data.</text>
</comment>
<organism evidence="2 3">
    <name type="scientific">Halopenitus salinus</name>
    <dbReference type="NCBI Taxonomy" id="1198295"/>
    <lineage>
        <taxon>Archaea</taxon>
        <taxon>Methanobacteriati</taxon>
        <taxon>Methanobacteriota</taxon>
        <taxon>Stenosarchaea group</taxon>
        <taxon>Halobacteria</taxon>
        <taxon>Halobacteriales</taxon>
        <taxon>Haloferacaceae</taxon>
        <taxon>Halopenitus</taxon>
    </lineage>
</organism>
<feature type="transmembrane region" description="Helical" evidence="1">
    <location>
        <begin position="7"/>
        <end position="26"/>
    </location>
</feature>
<keyword evidence="1" id="KW-1133">Transmembrane helix</keyword>
<reference evidence="2 3" key="1">
    <citation type="journal article" date="2019" name="Int. J. Syst. Evol. Microbiol.">
        <title>The Global Catalogue of Microorganisms (GCM) 10K type strain sequencing project: providing services to taxonomists for standard genome sequencing and annotation.</title>
        <authorList>
            <consortium name="The Broad Institute Genomics Platform"/>
            <consortium name="The Broad Institute Genome Sequencing Center for Infectious Disease"/>
            <person name="Wu L."/>
            <person name="Ma J."/>
        </authorList>
    </citation>
    <scope>NUCLEOTIDE SEQUENCE [LARGE SCALE GENOMIC DNA]</scope>
    <source>
        <strain evidence="2 3">SKJ47</strain>
    </source>
</reference>
<evidence type="ECO:0000313" key="3">
    <source>
        <dbReference type="Proteomes" id="UP001596296"/>
    </source>
</evidence>
<dbReference type="AlphaFoldDB" id="A0ABD5UYS0"/>